<dbReference type="EMBL" id="JXTC01000368">
    <property type="protein sequence ID" value="PON60101.1"/>
    <property type="molecule type" value="Genomic_DNA"/>
</dbReference>
<name>A0A2P5CGD2_TREOI</name>
<dbReference type="Proteomes" id="UP000237000">
    <property type="component" value="Unassembled WGS sequence"/>
</dbReference>
<dbReference type="InParanoid" id="A0A2P5CGD2"/>
<evidence type="ECO:0000313" key="2">
    <source>
        <dbReference type="Proteomes" id="UP000237000"/>
    </source>
</evidence>
<keyword evidence="2" id="KW-1185">Reference proteome</keyword>
<accession>A0A2P5CGD2</accession>
<organism evidence="1 2">
    <name type="scientific">Trema orientale</name>
    <name type="common">Charcoal tree</name>
    <name type="synonym">Celtis orientalis</name>
    <dbReference type="NCBI Taxonomy" id="63057"/>
    <lineage>
        <taxon>Eukaryota</taxon>
        <taxon>Viridiplantae</taxon>
        <taxon>Streptophyta</taxon>
        <taxon>Embryophyta</taxon>
        <taxon>Tracheophyta</taxon>
        <taxon>Spermatophyta</taxon>
        <taxon>Magnoliopsida</taxon>
        <taxon>eudicotyledons</taxon>
        <taxon>Gunneridae</taxon>
        <taxon>Pentapetalae</taxon>
        <taxon>rosids</taxon>
        <taxon>fabids</taxon>
        <taxon>Rosales</taxon>
        <taxon>Cannabaceae</taxon>
        <taxon>Trema</taxon>
    </lineage>
</organism>
<proteinExistence type="predicted"/>
<gene>
    <name evidence="1" type="ORF">TorRG33x02_285850</name>
</gene>
<reference evidence="2" key="1">
    <citation type="submission" date="2016-06" db="EMBL/GenBank/DDBJ databases">
        <title>Parallel loss of symbiosis genes in relatives of nitrogen-fixing non-legume Parasponia.</title>
        <authorList>
            <person name="Van Velzen R."/>
            <person name="Holmer R."/>
            <person name="Bu F."/>
            <person name="Rutten L."/>
            <person name="Van Zeijl A."/>
            <person name="Liu W."/>
            <person name="Santuari L."/>
            <person name="Cao Q."/>
            <person name="Sharma T."/>
            <person name="Shen D."/>
            <person name="Roswanjaya Y."/>
            <person name="Wardhani T."/>
            <person name="Kalhor M.S."/>
            <person name="Jansen J."/>
            <person name="Van den Hoogen J."/>
            <person name="Gungor B."/>
            <person name="Hartog M."/>
            <person name="Hontelez J."/>
            <person name="Verver J."/>
            <person name="Yang W.-C."/>
            <person name="Schijlen E."/>
            <person name="Repin R."/>
            <person name="Schilthuizen M."/>
            <person name="Schranz E."/>
            <person name="Heidstra R."/>
            <person name="Miyata K."/>
            <person name="Fedorova E."/>
            <person name="Kohlen W."/>
            <person name="Bisseling T."/>
            <person name="Smit S."/>
            <person name="Geurts R."/>
        </authorList>
    </citation>
    <scope>NUCLEOTIDE SEQUENCE [LARGE SCALE GENOMIC DNA]</scope>
    <source>
        <strain evidence="2">cv. RG33-2</strain>
    </source>
</reference>
<protein>
    <submittedName>
        <fullName evidence="1">Uncharacterized protein</fullName>
    </submittedName>
</protein>
<sequence length="186" mass="20984">MVLEIVGPNPTIHRKPLGDLNYHVSIDVPIQENARISIPIDDEMITVKQDKKELKKRVPIKIPKMQLLSQPQRNSPPPHLDILTESKNMAPQYQIEASHDIALPSSSSNIVPEPRPVKKSYGNLPPSLKMLMKHGDEMLGSQGTIVILLEHDIIGDAHDIYVLREDISQFCKMTQISATFIIVYIR</sequence>
<evidence type="ECO:0000313" key="1">
    <source>
        <dbReference type="EMBL" id="PON60101.1"/>
    </source>
</evidence>
<comment type="caution">
    <text evidence="1">The sequence shown here is derived from an EMBL/GenBank/DDBJ whole genome shotgun (WGS) entry which is preliminary data.</text>
</comment>
<dbReference type="AlphaFoldDB" id="A0A2P5CGD2"/>